<dbReference type="RefSeq" id="WP_167676877.1">
    <property type="nucleotide sequence ID" value="NZ_CP050313.1"/>
</dbReference>
<dbReference type="SUPFAM" id="SSF52172">
    <property type="entry name" value="CheY-like"/>
    <property type="match status" value="1"/>
</dbReference>
<organism evidence="2 3">
    <name type="scientific">Shewanella aestuarii</name>
    <dbReference type="NCBI Taxonomy" id="1028752"/>
    <lineage>
        <taxon>Bacteria</taxon>
        <taxon>Pseudomonadati</taxon>
        <taxon>Pseudomonadota</taxon>
        <taxon>Gammaproteobacteria</taxon>
        <taxon>Alteromonadales</taxon>
        <taxon>Shewanellaceae</taxon>
        <taxon>Shewanella</taxon>
    </lineage>
</organism>
<dbReference type="KEGG" id="saes:HBH39_07080"/>
<protein>
    <submittedName>
        <fullName evidence="2">ANTAR domain-containing protein</fullName>
    </submittedName>
</protein>
<dbReference type="Proteomes" id="UP000502608">
    <property type="component" value="Chromosome"/>
</dbReference>
<dbReference type="SMART" id="SM01012">
    <property type="entry name" value="ANTAR"/>
    <property type="match status" value="1"/>
</dbReference>
<dbReference type="InterPro" id="IPR011006">
    <property type="entry name" value="CheY-like_superfamily"/>
</dbReference>
<reference evidence="2 3" key="1">
    <citation type="submission" date="2020-03" db="EMBL/GenBank/DDBJ databases">
        <title>Complete genome sequence of Shewanella sp.</title>
        <authorList>
            <person name="Kim Y.-S."/>
            <person name="Kim S.-J."/>
            <person name="Jung H.-K."/>
            <person name="Kim K.-H."/>
        </authorList>
    </citation>
    <scope>NUCLEOTIDE SEQUENCE [LARGE SCALE GENOMIC DNA]</scope>
    <source>
        <strain evidence="2 3">PN3F2</strain>
    </source>
</reference>
<accession>A0A6G9QIB0</accession>
<sequence length="220" mass="24206">MRALVFCEADISSKSCQQSQQLDQHLSVLATLGQVTVSSSVSQVEKLIPQQDFDVLILITAKLTGVLHGFVLRLLNNKPLTIIVNAQQWHQDQLNGLLDCGRITFVPGDLAADRLVSLVNLAQTRFIAASKTWSKLQKLDEEMRSAKLINQAKLIVMQQGFDETKAHKIILQQAMQKGLSVVQMATQIIAIMNPGGSKVELGAPHYGAHITKVDMTQINL</sequence>
<name>A0A6G9QIB0_9GAMM</name>
<evidence type="ECO:0000259" key="1">
    <source>
        <dbReference type="PROSITE" id="PS50921"/>
    </source>
</evidence>
<dbReference type="GO" id="GO:0003723">
    <property type="term" value="F:RNA binding"/>
    <property type="evidence" value="ECO:0007669"/>
    <property type="project" value="InterPro"/>
</dbReference>
<dbReference type="Gene3D" id="1.10.10.10">
    <property type="entry name" value="Winged helix-like DNA-binding domain superfamily/Winged helix DNA-binding domain"/>
    <property type="match status" value="1"/>
</dbReference>
<dbReference type="AlphaFoldDB" id="A0A6G9QIB0"/>
<dbReference type="PROSITE" id="PS50921">
    <property type="entry name" value="ANTAR"/>
    <property type="match status" value="1"/>
</dbReference>
<proteinExistence type="predicted"/>
<feature type="domain" description="ANTAR" evidence="1">
    <location>
        <begin position="129"/>
        <end position="189"/>
    </location>
</feature>
<dbReference type="EMBL" id="CP050313">
    <property type="protein sequence ID" value="QIR14280.1"/>
    <property type="molecule type" value="Genomic_DNA"/>
</dbReference>
<dbReference type="InterPro" id="IPR036388">
    <property type="entry name" value="WH-like_DNA-bd_sf"/>
</dbReference>
<evidence type="ECO:0000313" key="2">
    <source>
        <dbReference type="EMBL" id="QIR14280.1"/>
    </source>
</evidence>
<dbReference type="InterPro" id="IPR005561">
    <property type="entry name" value="ANTAR"/>
</dbReference>
<dbReference type="Pfam" id="PF03861">
    <property type="entry name" value="ANTAR"/>
    <property type="match status" value="1"/>
</dbReference>
<gene>
    <name evidence="2" type="ORF">HBH39_07080</name>
</gene>
<keyword evidence="3" id="KW-1185">Reference proteome</keyword>
<evidence type="ECO:0000313" key="3">
    <source>
        <dbReference type="Proteomes" id="UP000502608"/>
    </source>
</evidence>